<sequence>MVLSSSPNRNTTQREASSELNWLASSRNSNTFRSNLQLPCRRPHSLSTAIMLVCGLVFCNEKACQLYSLGSQVELAEELEMGFALSPASFARFGALRPDQDAHLVTSSNLAECMLLTCSIYEELDVMGINQ</sequence>
<evidence type="ECO:0000313" key="1">
    <source>
        <dbReference type="EMBL" id="KAK2881621.1"/>
    </source>
</evidence>
<protein>
    <submittedName>
        <fullName evidence="1">Uncharacterized protein</fullName>
    </submittedName>
</protein>
<organism evidence="1 2">
    <name type="scientific">Cirrhinus molitorella</name>
    <name type="common">mud carp</name>
    <dbReference type="NCBI Taxonomy" id="172907"/>
    <lineage>
        <taxon>Eukaryota</taxon>
        <taxon>Metazoa</taxon>
        <taxon>Chordata</taxon>
        <taxon>Craniata</taxon>
        <taxon>Vertebrata</taxon>
        <taxon>Euteleostomi</taxon>
        <taxon>Actinopterygii</taxon>
        <taxon>Neopterygii</taxon>
        <taxon>Teleostei</taxon>
        <taxon>Ostariophysi</taxon>
        <taxon>Cypriniformes</taxon>
        <taxon>Cyprinidae</taxon>
        <taxon>Labeoninae</taxon>
        <taxon>Labeonini</taxon>
        <taxon>Cirrhinus</taxon>
    </lineage>
</organism>
<dbReference type="EMBL" id="JAUYZG010000018">
    <property type="protein sequence ID" value="KAK2881621.1"/>
    <property type="molecule type" value="Genomic_DNA"/>
</dbReference>
<reference evidence="1" key="1">
    <citation type="submission" date="2023-08" db="EMBL/GenBank/DDBJ databases">
        <title>Chromosome-level Genome Assembly of mud carp (Cirrhinus molitorella).</title>
        <authorList>
            <person name="Liu H."/>
        </authorList>
    </citation>
    <scope>NUCLEOTIDE SEQUENCE</scope>
    <source>
        <strain evidence="1">Prfri</strain>
        <tissue evidence="1">Muscle</tissue>
    </source>
</reference>
<accession>A0AA88TF62</accession>
<dbReference type="Proteomes" id="UP001187343">
    <property type="component" value="Unassembled WGS sequence"/>
</dbReference>
<dbReference type="AlphaFoldDB" id="A0AA88TF62"/>
<gene>
    <name evidence="1" type="ORF">Q8A67_018889</name>
</gene>
<keyword evidence="2" id="KW-1185">Reference proteome</keyword>
<evidence type="ECO:0000313" key="2">
    <source>
        <dbReference type="Proteomes" id="UP001187343"/>
    </source>
</evidence>
<name>A0AA88TF62_9TELE</name>
<comment type="caution">
    <text evidence="1">The sequence shown here is derived from an EMBL/GenBank/DDBJ whole genome shotgun (WGS) entry which is preliminary data.</text>
</comment>
<proteinExistence type="predicted"/>